<dbReference type="Proteomes" id="UP000287173">
    <property type="component" value="Unassembled WGS sequence"/>
</dbReference>
<dbReference type="InterPro" id="IPR025497">
    <property type="entry name" value="PatA-like_N"/>
</dbReference>
<evidence type="ECO:0000259" key="1">
    <source>
        <dbReference type="Pfam" id="PF14332"/>
    </source>
</evidence>
<gene>
    <name evidence="2" type="ORF">CSW30_03925</name>
</gene>
<dbReference type="AlphaFoldDB" id="A0A430UQT6"/>
<dbReference type="Pfam" id="PF14332">
    <property type="entry name" value="DUF4388"/>
    <property type="match status" value="1"/>
</dbReference>
<dbReference type="EMBL" id="PEMG01000082">
    <property type="protein sequence ID" value="RTI10463.1"/>
    <property type="molecule type" value="Genomic_DNA"/>
</dbReference>
<name>A0A430UQT6_THESC</name>
<dbReference type="InterPro" id="IPR036390">
    <property type="entry name" value="WH_DNA-bd_sf"/>
</dbReference>
<dbReference type="SUPFAM" id="SSF46785">
    <property type="entry name" value="Winged helix' DNA-binding domain"/>
    <property type="match status" value="1"/>
</dbReference>
<accession>A0A430UQT6</accession>
<sequence length="201" mass="22532">MALFGSLNALPLEKLLQLLAHKEGAVEIWNVKDIPATTLYLKPGYIRSIDQHGKPLEALAAKATLQALLQAREGSFEFLPGAKPKHKVRLNWPVEKVLLSTVTLQDELERYRPLLPDPRAVFKVTPMAKKSLPQESFLRKALPYLQKGVSAETLTKALKMPLDLVRFYLFRLERKGLVERTGKIEGVRPGLLGLFLKGMGL</sequence>
<evidence type="ECO:0000313" key="2">
    <source>
        <dbReference type="EMBL" id="RTI10463.1"/>
    </source>
</evidence>
<reference evidence="2 3" key="1">
    <citation type="journal article" date="2019" name="Extremophiles">
        <title>Biogeography of thermophiles and predominance of Thermus scotoductus in domestic water heaters.</title>
        <authorList>
            <person name="Wilpiszeski R.L."/>
            <person name="Zhang Z."/>
            <person name="House C.H."/>
        </authorList>
    </citation>
    <scope>NUCLEOTIDE SEQUENCE [LARGE SCALE GENOMIC DNA]</scope>
    <source>
        <strain evidence="2 3">17_S17</strain>
    </source>
</reference>
<comment type="caution">
    <text evidence="2">The sequence shown here is derived from an EMBL/GenBank/DDBJ whole genome shotgun (WGS) entry which is preliminary data.</text>
</comment>
<proteinExistence type="predicted"/>
<feature type="domain" description="PatA-like N-terminal" evidence="1">
    <location>
        <begin position="5"/>
        <end position="108"/>
    </location>
</feature>
<organism evidence="2 3">
    <name type="scientific">Thermus scotoductus</name>
    <dbReference type="NCBI Taxonomy" id="37636"/>
    <lineage>
        <taxon>Bacteria</taxon>
        <taxon>Thermotogati</taxon>
        <taxon>Deinococcota</taxon>
        <taxon>Deinococci</taxon>
        <taxon>Thermales</taxon>
        <taxon>Thermaceae</taxon>
        <taxon>Thermus</taxon>
    </lineage>
</organism>
<protein>
    <recommendedName>
        <fullName evidence="1">PatA-like N-terminal domain-containing protein</fullName>
    </recommendedName>
</protein>
<evidence type="ECO:0000313" key="3">
    <source>
        <dbReference type="Proteomes" id="UP000287173"/>
    </source>
</evidence>
<dbReference type="RefSeq" id="WP_126218390.1">
    <property type="nucleotide sequence ID" value="NZ_PEMG01000082.1"/>
</dbReference>